<feature type="region of interest" description="Disordered" evidence="1">
    <location>
        <begin position="105"/>
        <end position="126"/>
    </location>
</feature>
<proteinExistence type="predicted"/>
<feature type="compositionally biased region" description="Polar residues" evidence="1">
    <location>
        <begin position="476"/>
        <end position="496"/>
    </location>
</feature>
<dbReference type="AlphaFoldDB" id="A0AAD9LGL4"/>
<dbReference type="SUPFAM" id="SSF50405">
    <property type="entry name" value="Actin-crosslinking proteins"/>
    <property type="match status" value="1"/>
</dbReference>
<reference evidence="3" key="1">
    <citation type="submission" date="2023-08" db="EMBL/GenBank/DDBJ databases">
        <title>Reference Genome Resource for the Citrus Pathogen Phytophthora citrophthora.</title>
        <authorList>
            <person name="Moller H."/>
            <person name="Coetzee B."/>
            <person name="Rose L.J."/>
            <person name="Van Niekerk J.M."/>
        </authorList>
    </citation>
    <scope>NUCLEOTIDE SEQUENCE</scope>
    <source>
        <strain evidence="3">STE-U-9442</strain>
    </source>
</reference>
<evidence type="ECO:0000313" key="4">
    <source>
        <dbReference type="Proteomes" id="UP001259832"/>
    </source>
</evidence>
<feature type="region of interest" description="Disordered" evidence="1">
    <location>
        <begin position="271"/>
        <end position="303"/>
    </location>
</feature>
<protein>
    <submittedName>
        <fullName evidence="3">Uncharacterized protein</fullName>
    </submittedName>
</protein>
<comment type="caution">
    <text evidence="3">The sequence shown here is derived from an EMBL/GenBank/DDBJ whole genome shotgun (WGS) entry which is preliminary data.</text>
</comment>
<feature type="signal peptide" evidence="2">
    <location>
        <begin position="1"/>
        <end position="21"/>
    </location>
</feature>
<accession>A0AAD9LGL4</accession>
<organism evidence="3 4">
    <name type="scientific">Phytophthora citrophthora</name>
    <dbReference type="NCBI Taxonomy" id="4793"/>
    <lineage>
        <taxon>Eukaryota</taxon>
        <taxon>Sar</taxon>
        <taxon>Stramenopiles</taxon>
        <taxon>Oomycota</taxon>
        <taxon>Peronosporomycetes</taxon>
        <taxon>Peronosporales</taxon>
        <taxon>Peronosporaceae</taxon>
        <taxon>Phytophthora</taxon>
    </lineage>
</organism>
<keyword evidence="2" id="KW-0732">Signal</keyword>
<evidence type="ECO:0000256" key="1">
    <source>
        <dbReference type="SAM" id="MobiDB-lite"/>
    </source>
</evidence>
<dbReference type="EMBL" id="JASMQC010000022">
    <property type="protein sequence ID" value="KAK1935765.1"/>
    <property type="molecule type" value="Genomic_DNA"/>
</dbReference>
<feature type="compositionally biased region" description="Low complexity" evidence="1">
    <location>
        <begin position="450"/>
        <end position="464"/>
    </location>
</feature>
<feature type="compositionally biased region" description="Polar residues" evidence="1">
    <location>
        <begin position="274"/>
        <end position="284"/>
    </location>
</feature>
<feature type="region of interest" description="Disordered" evidence="1">
    <location>
        <begin position="443"/>
        <end position="496"/>
    </location>
</feature>
<feature type="chain" id="PRO_5042102141" evidence="2">
    <location>
        <begin position="22"/>
        <end position="496"/>
    </location>
</feature>
<evidence type="ECO:0000313" key="3">
    <source>
        <dbReference type="EMBL" id="KAK1935765.1"/>
    </source>
</evidence>
<evidence type="ECO:0000256" key="2">
    <source>
        <dbReference type="SAM" id="SignalP"/>
    </source>
</evidence>
<keyword evidence="4" id="KW-1185">Reference proteome</keyword>
<sequence>MASKVPLLLLSLGTSALLLLGATTLSNSVANTPVVPLAFFALLPTFVSITVVTEGHGWAFFAQLWETLATVGRQDQEHTLTPAETLAAARAELFKAFSERWPQQGRTSLSRPLGLSSQRPEVVSSSTSGSSLYEQVKGSLKDHVFGRSAADAPVYLMDPATGYFLRATQHRKLVFTTKPNASCLFHVERGKTHHWGFRAAATQRYMGQNFVQKLIAASKKLHAWESFRVLQRPGDKGTGVCSPQVYLIMCSARFGKGMWLANKPGSMSFAHPSVPTSRSGSTTFEAEEDSQSERDRSGHGSSRKRGVFLSKQFDHAIGFVYSSNLSSLVAAAAETASQSSVSPNSRALARAATAPHLTGGLQQAKGTTFQAPMLTSSDNGNIRLPSLEAVAETNAASGRTPSLLEMAEEDMTEQTTATIPGSSVHEFPEMIAPRDTRLKCKKDRALVTQSAPSGSTASASTASSNKMAVEHHTVRRNSTLSMNSGTVSSRSNATWS</sequence>
<feature type="compositionally biased region" description="Polar residues" evidence="1">
    <location>
        <begin position="105"/>
        <end position="119"/>
    </location>
</feature>
<dbReference type="InterPro" id="IPR008999">
    <property type="entry name" value="Actin-crosslinking"/>
</dbReference>
<dbReference type="Proteomes" id="UP001259832">
    <property type="component" value="Unassembled WGS sequence"/>
</dbReference>
<name>A0AAD9LGL4_9STRA</name>
<gene>
    <name evidence="3" type="ORF">P3T76_010460</name>
</gene>